<organism evidence="3 4">
    <name type="scientific">Acidicapsa dinghuensis</name>
    <dbReference type="NCBI Taxonomy" id="2218256"/>
    <lineage>
        <taxon>Bacteria</taxon>
        <taxon>Pseudomonadati</taxon>
        <taxon>Acidobacteriota</taxon>
        <taxon>Terriglobia</taxon>
        <taxon>Terriglobales</taxon>
        <taxon>Acidobacteriaceae</taxon>
        <taxon>Acidicapsa</taxon>
    </lineage>
</organism>
<protein>
    <submittedName>
        <fullName evidence="3">Anti-sigma factor family protein</fullName>
    </submittedName>
</protein>
<evidence type="ECO:0000313" key="3">
    <source>
        <dbReference type="EMBL" id="MFC5861966.1"/>
    </source>
</evidence>
<proteinExistence type="predicted"/>
<keyword evidence="4" id="KW-1185">Reference proteome</keyword>
<dbReference type="RefSeq" id="WP_263337877.1">
    <property type="nucleotide sequence ID" value="NZ_JAGSYH010000004.1"/>
</dbReference>
<name>A0ABW1ECF5_9BACT</name>
<evidence type="ECO:0000313" key="4">
    <source>
        <dbReference type="Proteomes" id="UP001596091"/>
    </source>
</evidence>
<evidence type="ECO:0000259" key="2">
    <source>
        <dbReference type="Pfam" id="PF13490"/>
    </source>
</evidence>
<feature type="transmembrane region" description="Helical" evidence="1">
    <location>
        <begin position="77"/>
        <end position="98"/>
    </location>
</feature>
<keyword evidence="1" id="KW-0812">Transmembrane</keyword>
<dbReference type="Gene3D" id="1.10.10.1320">
    <property type="entry name" value="Anti-sigma factor, zinc-finger domain"/>
    <property type="match status" value="1"/>
</dbReference>
<evidence type="ECO:0000256" key="1">
    <source>
        <dbReference type="SAM" id="Phobius"/>
    </source>
</evidence>
<gene>
    <name evidence="3" type="ORF">ACFPT7_06655</name>
</gene>
<dbReference type="EMBL" id="JBHSPH010000002">
    <property type="protein sequence ID" value="MFC5861966.1"/>
    <property type="molecule type" value="Genomic_DNA"/>
</dbReference>
<feature type="transmembrane region" description="Helical" evidence="1">
    <location>
        <begin position="20"/>
        <end position="40"/>
    </location>
</feature>
<comment type="caution">
    <text evidence="3">The sequence shown here is derived from an EMBL/GenBank/DDBJ whole genome shotgun (WGS) entry which is preliminary data.</text>
</comment>
<keyword evidence="1" id="KW-0472">Membrane</keyword>
<dbReference type="InterPro" id="IPR041916">
    <property type="entry name" value="Anti_sigma_zinc_sf"/>
</dbReference>
<reference evidence="4" key="1">
    <citation type="journal article" date="2019" name="Int. J. Syst. Evol. Microbiol.">
        <title>The Global Catalogue of Microorganisms (GCM) 10K type strain sequencing project: providing services to taxonomists for standard genome sequencing and annotation.</title>
        <authorList>
            <consortium name="The Broad Institute Genomics Platform"/>
            <consortium name="The Broad Institute Genome Sequencing Center for Infectious Disease"/>
            <person name="Wu L."/>
            <person name="Ma J."/>
        </authorList>
    </citation>
    <scope>NUCLEOTIDE SEQUENCE [LARGE SCALE GENOMIC DNA]</scope>
    <source>
        <strain evidence="4">JCM 4087</strain>
    </source>
</reference>
<sequence length="239" mass="25827">MTETARAAYVDGESSGPDAAAFELHLATCPVCAAQVALLLRMKREMRAARGRYAAPAALRSTIRRQIAADTGKPARWLWPVLATACLVVLAAVLTVGFEPRQGVWNEVADLHASALASTNPYDVVSSDRHTVKPWFQGKIPFSFNIPELGGTGYALLGGRMVYLKQEPAAQLIVGMGQHRISVLIVRAGVGADPAMFGGGHTGFHTESWREGELRFYVVGDAEEDAIRRLAELIRKANS</sequence>
<feature type="domain" description="Putative zinc-finger" evidence="2">
    <location>
        <begin position="8"/>
        <end position="33"/>
    </location>
</feature>
<dbReference type="Proteomes" id="UP001596091">
    <property type="component" value="Unassembled WGS sequence"/>
</dbReference>
<dbReference type="InterPro" id="IPR027383">
    <property type="entry name" value="Znf_put"/>
</dbReference>
<dbReference type="Pfam" id="PF13490">
    <property type="entry name" value="zf-HC2"/>
    <property type="match status" value="1"/>
</dbReference>
<keyword evidence="1" id="KW-1133">Transmembrane helix</keyword>
<accession>A0ABW1ECF5</accession>